<dbReference type="Gene3D" id="1.20.120.1450">
    <property type="match status" value="1"/>
</dbReference>
<organism evidence="1 2">
    <name type="scientific">Brevibacillus ruminantium</name>
    <dbReference type="NCBI Taxonomy" id="2950604"/>
    <lineage>
        <taxon>Bacteria</taxon>
        <taxon>Bacillati</taxon>
        <taxon>Bacillota</taxon>
        <taxon>Bacilli</taxon>
        <taxon>Bacillales</taxon>
        <taxon>Paenibacillaceae</taxon>
        <taxon>Brevibacillus</taxon>
    </lineage>
</organism>
<keyword evidence="2" id="KW-1185">Reference proteome</keyword>
<dbReference type="RefSeq" id="WP_251870598.1">
    <property type="nucleotide sequence ID" value="NZ_CP098755.1"/>
</dbReference>
<dbReference type="InterPro" id="IPR009920">
    <property type="entry name" value="HEPPP_synth_su1"/>
</dbReference>
<name>A0ABY4W915_9BACL</name>
<protein>
    <submittedName>
        <fullName evidence="1">Heptaprenyl diphosphate synthase component 1</fullName>
    </submittedName>
</protein>
<gene>
    <name evidence="1" type="ORF">NDK47_15160</name>
</gene>
<evidence type="ECO:0000313" key="1">
    <source>
        <dbReference type="EMBL" id="USG63517.1"/>
    </source>
</evidence>
<dbReference type="EMBL" id="CP098755">
    <property type="protein sequence ID" value="USG63517.1"/>
    <property type="molecule type" value="Genomic_DNA"/>
</dbReference>
<proteinExistence type="predicted"/>
<accession>A0ABY4W915</accession>
<evidence type="ECO:0000313" key="2">
    <source>
        <dbReference type="Proteomes" id="UP001056500"/>
    </source>
</evidence>
<dbReference type="Pfam" id="PF07307">
    <property type="entry name" value="HEPPP_synt_1"/>
    <property type="match status" value="1"/>
</dbReference>
<sequence>MSKEQKTFIDEIRAIIDQIYERISISYVEQYVDIPAMAENRLALLYLFLLDRGMDKERARTISISTGLMQLGLDMHETVKNTYGETLVDERNRQLTVLAGDYYSSHYYQLLASAGEIEAIRVLADAIQRVNEAKMKLYLADKEGRLSSEEYLKLRTDIDTGLYVAVVEKYAGAEETLKFWTSLLEDTAAVENMISEWEQLKWQEQAPFGFSRFLLQKPGATIGQVLSVIDSKATEMLDMCEQLLRTLHQTEAQDVLAWITSRYSHRVNRLRRVVEEM</sequence>
<reference evidence="1" key="1">
    <citation type="submission" date="2022-06" db="EMBL/GenBank/DDBJ databases">
        <title>Genome sequencing of Brevibacillus sp. BB3-R1.</title>
        <authorList>
            <person name="Heo J."/>
            <person name="Lee D."/>
            <person name="Won M."/>
            <person name="Han B.-H."/>
            <person name="Hong S.-B."/>
            <person name="Kwon S.-W."/>
        </authorList>
    </citation>
    <scope>NUCLEOTIDE SEQUENCE</scope>
    <source>
        <strain evidence="1">BB3-R1</strain>
    </source>
</reference>
<dbReference type="Proteomes" id="UP001056500">
    <property type="component" value="Chromosome"/>
</dbReference>